<dbReference type="EMBL" id="JBHYTS010000012">
    <property type="protein sequence ID" value="MFE1750955.1"/>
    <property type="molecule type" value="Genomic_DNA"/>
</dbReference>
<feature type="domain" description="DUF397" evidence="1">
    <location>
        <begin position="13"/>
        <end position="64"/>
    </location>
</feature>
<keyword evidence="3" id="KW-1185">Reference proteome</keyword>
<protein>
    <submittedName>
        <fullName evidence="2">DUF397 domain-containing protein</fullName>
    </submittedName>
</protein>
<evidence type="ECO:0000259" key="1">
    <source>
        <dbReference type="Pfam" id="PF04149"/>
    </source>
</evidence>
<name>A0ABW6H301_9ACTN</name>
<evidence type="ECO:0000313" key="2">
    <source>
        <dbReference type="EMBL" id="MFE1750955.1"/>
    </source>
</evidence>
<dbReference type="Proteomes" id="UP001599756">
    <property type="component" value="Unassembled WGS sequence"/>
</dbReference>
<organism evidence="2 3">
    <name type="scientific">Streptomyces anandii</name>
    <dbReference type="NCBI Taxonomy" id="285454"/>
    <lineage>
        <taxon>Bacteria</taxon>
        <taxon>Bacillati</taxon>
        <taxon>Actinomycetota</taxon>
        <taxon>Actinomycetes</taxon>
        <taxon>Kitasatosporales</taxon>
        <taxon>Streptomycetaceae</taxon>
        <taxon>Streptomyces</taxon>
    </lineage>
</organism>
<dbReference type="RefSeq" id="WP_381840657.1">
    <property type="nucleotide sequence ID" value="NZ_JBHYTS010000012.1"/>
</dbReference>
<gene>
    <name evidence="2" type="ORF">ACFW88_10505</name>
</gene>
<sequence length="67" mass="7502">MNTHVHQPSIKQLTWRRSSYSSEEGGECVEVAATPARVHVRDSKDTTRAPLVVDSTTWTEFVNFAAL</sequence>
<reference evidence="2 3" key="1">
    <citation type="submission" date="2024-09" db="EMBL/GenBank/DDBJ databases">
        <title>The Natural Products Discovery Center: Release of the First 8490 Sequenced Strains for Exploring Actinobacteria Biosynthetic Diversity.</title>
        <authorList>
            <person name="Kalkreuter E."/>
            <person name="Kautsar S.A."/>
            <person name="Yang D."/>
            <person name="Bader C.D."/>
            <person name="Teijaro C.N."/>
            <person name="Fluegel L."/>
            <person name="Davis C.M."/>
            <person name="Simpson J.R."/>
            <person name="Lauterbach L."/>
            <person name="Steele A.D."/>
            <person name="Gui C."/>
            <person name="Meng S."/>
            <person name="Li G."/>
            <person name="Viehrig K."/>
            <person name="Ye F."/>
            <person name="Su P."/>
            <person name="Kiefer A.F."/>
            <person name="Nichols A."/>
            <person name="Cepeda A.J."/>
            <person name="Yan W."/>
            <person name="Fan B."/>
            <person name="Jiang Y."/>
            <person name="Adhikari A."/>
            <person name="Zheng C.-J."/>
            <person name="Schuster L."/>
            <person name="Cowan T.M."/>
            <person name="Smanski M.J."/>
            <person name="Chevrette M.G."/>
            <person name="De Carvalho L.P.S."/>
            <person name="Shen B."/>
        </authorList>
    </citation>
    <scope>NUCLEOTIDE SEQUENCE [LARGE SCALE GENOMIC DNA]</scope>
    <source>
        <strain evidence="2 3">NPDC059500</strain>
    </source>
</reference>
<dbReference type="InterPro" id="IPR007278">
    <property type="entry name" value="DUF397"/>
</dbReference>
<dbReference type="Pfam" id="PF04149">
    <property type="entry name" value="DUF397"/>
    <property type="match status" value="1"/>
</dbReference>
<comment type="caution">
    <text evidence="2">The sequence shown here is derived from an EMBL/GenBank/DDBJ whole genome shotgun (WGS) entry which is preliminary data.</text>
</comment>
<proteinExistence type="predicted"/>
<evidence type="ECO:0000313" key="3">
    <source>
        <dbReference type="Proteomes" id="UP001599756"/>
    </source>
</evidence>
<accession>A0ABW6H301</accession>